<evidence type="ECO:0000313" key="8">
    <source>
        <dbReference type="EMBL" id="TMJ08139.1"/>
    </source>
</evidence>
<feature type="compositionally biased region" description="Polar residues" evidence="5">
    <location>
        <begin position="9"/>
        <end position="19"/>
    </location>
</feature>
<feature type="compositionally biased region" description="Basic and acidic residues" evidence="5">
    <location>
        <begin position="20"/>
        <end position="37"/>
    </location>
</feature>
<feature type="transmembrane region" description="Helical" evidence="6">
    <location>
        <begin position="75"/>
        <end position="101"/>
    </location>
</feature>
<evidence type="ECO:0000256" key="3">
    <source>
        <dbReference type="ARBA" id="ARBA00022989"/>
    </source>
</evidence>
<feature type="transmembrane region" description="Helical" evidence="6">
    <location>
        <begin position="228"/>
        <end position="247"/>
    </location>
</feature>
<feature type="transmembrane region" description="Helical" evidence="6">
    <location>
        <begin position="138"/>
        <end position="157"/>
    </location>
</feature>
<organism evidence="8 9">
    <name type="scientific">Candidatus Segetimicrobium genomatis</name>
    <dbReference type="NCBI Taxonomy" id="2569760"/>
    <lineage>
        <taxon>Bacteria</taxon>
        <taxon>Bacillati</taxon>
        <taxon>Candidatus Sysuimicrobiota</taxon>
        <taxon>Candidatus Sysuimicrobiia</taxon>
        <taxon>Candidatus Sysuimicrobiales</taxon>
        <taxon>Candidatus Segetimicrobiaceae</taxon>
        <taxon>Candidatus Segetimicrobium</taxon>
    </lineage>
</organism>
<dbReference type="Pfam" id="PF07690">
    <property type="entry name" value="MFS_1"/>
    <property type="match status" value="1"/>
</dbReference>
<dbReference type="InterPro" id="IPR011701">
    <property type="entry name" value="MFS"/>
</dbReference>
<gene>
    <name evidence="8" type="ORF">E6G99_04990</name>
</gene>
<feature type="transmembrane region" description="Helical" evidence="6">
    <location>
        <begin position="200"/>
        <end position="222"/>
    </location>
</feature>
<dbReference type="Proteomes" id="UP000318661">
    <property type="component" value="Unassembled WGS sequence"/>
</dbReference>
<name>A0A537LJE1_9BACT</name>
<dbReference type="PANTHER" id="PTHR23531">
    <property type="entry name" value="QUINOLENE RESISTANCE PROTEIN NORA"/>
    <property type="match status" value="1"/>
</dbReference>
<evidence type="ECO:0000256" key="5">
    <source>
        <dbReference type="SAM" id="MobiDB-lite"/>
    </source>
</evidence>
<evidence type="ECO:0000256" key="4">
    <source>
        <dbReference type="ARBA" id="ARBA00023136"/>
    </source>
</evidence>
<evidence type="ECO:0000313" key="9">
    <source>
        <dbReference type="Proteomes" id="UP000318661"/>
    </source>
</evidence>
<evidence type="ECO:0000256" key="2">
    <source>
        <dbReference type="ARBA" id="ARBA00022692"/>
    </source>
</evidence>
<dbReference type="InterPro" id="IPR052714">
    <property type="entry name" value="MFS_Exporter"/>
</dbReference>
<feature type="transmembrane region" description="Helical" evidence="6">
    <location>
        <begin position="163"/>
        <end position="188"/>
    </location>
</feature>
<dbReference type="InterPro" id="IPR036259">
    <property type="entry name" value="MFS_trans_sf"/>
</dbReference>
<dbReference type="InterPro" id="IPR020846">
    <property type="entry name" value="MFS_dom"/>
</dbReference>
<evidence type="ECO:0000259" key="7">
    <source>
        <dbReference type="PROSITE" id="PS50850"/>
    </source>
</evidence>
<feature type="transmembrane region" description="Helical" evidence="6">
    <location>
        <begin position="324"/>
        <end position="344"/>
    </location>
</feature>
<dbReference type="EMBL" id="VBAJ01000122">
    <property type="protein sequence ID" value="TMJ08139.1"/>
    <property type="molecule type" value="Genomic_DNA"/>
</dbReference>
<dbReference type="SUPFAM" id="SSF103473">
    <property type="entry name" value="MFS general substrate transporter"/>
    <property type="match status" value="1"/>
</dbReference>
<comment type="caution">
    <text evidence="8">The sequence shown here is derived from an EMBL/GenBank/DDBJ whole genome shotgun (WGS) entry which is preliminary data.</text>
</comment>
<keyword evidence="2 6" id="KW-0812">Transmembrane</keyword>
<dbReference type="PROSITE" id="PS50850">
    <property type="entry name" value="MFS"/>
    <property type="match status" value="1"/>
</dbReference>
<dbReference type="PANTHER" id="PTHR23531:SF1">
    <property type="entry name" value="QUINOLENE RESISTANCE PROTEIN NORA"/>
    <property type="match status" value="1"/>
</dbReference>
<evidence type="ECO:0000256" key="6">
    <source>
        <dbReference type="SAM" id="Phobius"/>
    </source>
</evidence>
<evidence type="ECO:0000256" key="1">
    <source>
        <dbReference type="ARBA" id="ARBA00004651"/>
    </source>
</evidence>
<feature type="transmembrane region" description="Helical" evidence="6">
    <location>
        <begin position="386"/>
        <end position="409"/>
    </location>
</feature>
<comment type="subcellular location">
    <subcellularLocation>
        <location evidence="1">Cell membrane</location>
        <topology evidence="1">Multi-pass membrane protein</topology>
    </subcellularLocation>
</comment>
<accession>A0A537LJE1</accession>
<dbReference type="Gene3D" id="1.20.1250.20">
    <property type="entry name" value="MFS general substrate transporter like domains"/>
    <property type="match status" value="2"/>
</dbReference>
<keyword evidence="3 6" id="KW-1133">Transmembrane helix</keyword>
<feature type="transmembrane region" description="Helical" evidence="6">
    <location>
        <begin position="415"/>
        <end position="435"/>
    </location>
</feature>
<dbReference type="GO" id="GO:0005886">
    <property type="term" value="C:plasma membrane"/>
    <property type="evidence" value="ECO:0007669"/>
    <property type="project" value="UniProtKB-SubCell"/>
</dbReference>
<reference evidence="8 9" key="1">
    <citation type="journal article" date="2019" name="Nat. Microbiol.">
        <title>Mediterranean grassland soil C-N compound turnover is dependent on rainfall and depth, and is mediated by genomically divergent microorganisms.</title>
        <authorList>
            <person name="Diamond S."/>
            <person name="Andeer P.F."/>
            <person name="Li Z."/>
            <person name="Crits-Christoph A."/>
            <person name="Burstein D."/>
            <person name="Anantharaman K."/>
            <person name="Lane K.R."/>
            <person name="Thomas B.C."/>
            <person name="Pan C."/>
            <person name="Northen T.R."/>
            <person name="Banfield J.F."/>
        </authorList>
    </citation>
    <scope>NUCLEOTIDE SEQUENCE [LARGE SCALE GENOMIC DNA]</scope>
    <source>
        <strain evidence="8">NP_2</strain>
    </source>
</reference>
<feature type="transmembrane region" description="Helical" evidence="6">
    <location>
        <begin position="350"/>
        <end position="374"/>
    </location>
</feature>
<keyword evidence="4 6" id="KW-0472">Membrane</keyword>
<protein>
    <submittedName>
        <fullName evidence="8">MFS transporter</fullName>
    </submittedName>
</protein>
<dbReference type="GO" id="GO:0022857">
    <property type="term" value="F:transmembrane transporter activity"/>
    <property type="evidence" value="ECO:0007669"/>
    <property type="project" value="InterPro"/>
</dbReference>
<proteinExistence type="predicted"/>
<feature type="domain" description="Major facilitator superfamily (MFS) profile" evidence="7">
    <location>
        <begin position="73"/>
        <end position="440"/>
    </location>
</feature>
<feature type="region of interest" description="Disordered" evidence="5">
    <location>
        <begin position="1"/>
        <end position="45"/>
    </location>
</feature>
<feature type="transmembrane region" description="Helical" evidence="6">
    <location>
        <begin position="107"/>
        <end position="126"/>
    </location>
</feature>
<feature type="transmembrane region" description="Helical" evidence="6">
    <location>
        <begin position="267"/>
        <end position="289"/>
    </location>
</feature>
<feature type="transmembrane region" description="Helical" evidence="6">
    <location>
        <begin position="301"/>
        <end position="317"/>
    </location>
</feature>
<dbReference type="AlphaFoldDB" id="A0A537LJE1"/>
<sequence length="447" mass="46275">MAAAPHSAAWSQGAAQHTTARQEHTQEDFPRTADRRSRSSPFQSPFQTALNRFRAASQSIGIRVVPPSSFSRSFVFLWFVAFLAYFSFQLTTGSLPLFALALGADDAAIGLLTGIIALASLVSRPWVGWWLDRGGARWGMLAAGCLYTLSAAGFWAARTVPALIGFRVLSGLAIALSSTSAQVLAIAMAPERRRGEALSLLGLANSIGQGVGPAAGIAVAAAAGYPSLFATTGIIAACATGLALTLIHRIPHASRRGPNRLIHPAVFVPGTVLVAAMATFGLNFALLAIHASRRGLANPGWVFAAFAVGQVVMQTVLRRVSDRFGRHAAIGPGLALIALGTWVTAAVPGWWLLLGGFLTGAGQGIVQPAIYAWGSDLVAAHEHGSAMGTLGVFLEIGIAVGAIGGGVAGRAFGLGTTYLLAGSIAGTAAVALRWVNRLPRKQSGQNS</sequence>